<reference evidence="4" key="1">
    <citation type="journal article" date="2016" name="Proc. Natl. Acad. Sci. U.S.A.">
        <title>Lipid metabolic changes in an early divergent fungus govern the establishment of a mutualistic symbiosis with endobacteria.</title>
        <authorList>
            <person name="Lastovetsky O.A."/>
            <person name="Gaspar M.L."/>
            <person name="Mondo S.J."/>
            <person name="LaButti K.M."/>
            <person name="Sandor L."/>
            <person name="Grigoriev I.V."/>
            <person name="Henry S.A."/>
            <person name="Pawlowska T.E."/>
        </authorList>
    </citation>
    <scope>NUCLEOTIDE SEQUENCE [LARGE SCALE GENOMIC DNA]</scope>
    <source>
        <strain evidence="4">ATCC 52814</strain>
    </source>
</reference>
<dbReference type="PANTHER" id="PTHR13452:SF10">
    <property type="entry name" value="THUMP DOMAIN-CONTAINING PROTEIN 1"/>
    <property type="match status" value="1"/>
</dbReference>
<dbReference type="InterPro" id="IPR004114">
    <property type="entry name" value="THUMP_dom"/>
</dbReference>
<sequence>MTEQSKIEKRSIEESEAPTKKKQKLDTIPILRGRFKQRWLTKHSSLLKRSDESTGILISCNVNAETRALGQVTNCLETYITKLFPDHQSTWIRFEGPYDIDEVDQEEGEEEGEKEKEKREDKAERKERKFQAVDAACGGLVFFRFRVNVKPTEFVLKFMDYIKQLPEEEKKQELEKIRYTTRWIPFDYICPAITERIEKCFERVKQDHFNSDSKDATVAIVTEIRNNILISKNDIIQTIAPLIPSNYKVNLKTPTFVIFVSVFKSACGITVLKDYYQRKKYNVMSYCQ</sequence>
<proteinExistence type="predicted"/>
<evidence type="ECO:0000313" key="4">
    <source>
        <dbReference type="EMBL" id="ORE10350.1"/>
    </source>
</evidence>
<gene>
    <name evidence="4" type="ORF">BCV72DRAFT_199775</name>
</gene>
<dbReference type="PANTHER" id="PTHR13452">
    <property type="entry name" value="THUMP DOMAIN CONTAINING PROTEIN 1-RELATED"/>
    <property type="match status" value="1"/>
</dbReference>
<dbReference type="AlphaFoldDB" id="A0A1X0RE91"/>
<dbReference type="PROSITE" id="PS51165">
    <property type="entry name" value="THUMP"/>
    <property type="match status" value="1"/>
</dbReference>
<evidence type="ECO:0000259" key="3">
    <source>
        <dbReference type="PROSITE" id="PS51165"/>
    </source>
</evidence>
<dbReference type="SUPFAM" id="SSF143437">
    <property type="entry name" value="THUMP domain-like"/>
    <property type="match status" value="1"/>
</dbReference>
<dbReference type="CDD" id="cd11717">
    <property type="entry name" value="THUMP_THUMPD1_like"/>
    <property type="match status" value="1"/>
</dbReference>
<dbReference type="EMBL" id="KV921866">
    <property type="protein sequence ID" value="ORE10350.1"/>
    <property type="molecule type" value="Genomic_DNA"/>
</dbReference>
<feature type="region of interest" description="Disordered" evidence="2">
    <location>
        <begin position="102"/>
        <end position="125"/>
    </location>
</feature>
<name>A0A1X0RE91_RHIZD</name>
<feature type="compositionally biased region" description="Acidic residues" evidence="2">
    <location>
        <begin position="102"/>
        <end position="112"/>
    </location>
</feature>
<organism evidence="4">
    <name type="scientific">Rhizopus microsporus var. microsporus</name>
    <dbReference type="NCBI Taxonomy" id="86635"/>
    <lineage>
        <taxon>Eukaryota</taxon>
        <taxon>Fungi</taxon>
        <taxon>Fungi incertae sedis</taxon>
        <taxon>Mucoromycota</taxon>
        <taxon>Mucoromycotina</taxon>
        <taxon>Mucoromycetes</taxon>
        <taxon>Mucorales</taxon>
        <taxon>Mucorineae</taxon>
        <taxon>Rhizopodaceae</taxon>
        <taxon>Rhizopus</taxon>
    </lineage>
</organism>
<feature type="region of interest" description="Disordered" evidence="2">
    <location>
        <begin position="1"/>
        <end position="24"/>
    </location>
</feature>
<dbReference type="Proteomes" id="UP000242414">
    <property type="component" value="Unassembled WGS sequence"/>
</dbReference>
<evidence type="ECO:0000256" key="2">
    <source>
        <dbReference type="SAM" id="MobiDB-lite"/>
    </source>
</evidence>
<dbReference type="GO" id="GO:0006400">
    <property type="term" value="P:tRNA modification"/>
    <property type="evidence" value="ECO:0007669"/>
    <property type="project" value="InterPro"/>
</dbReference>
<dbReference type="VEuPathDB" id="FungiDB:BCV72DRAFT_199775"/>
<dbReference type="OrthoDB" id="367221at2759"/>
<dbReference type="Pfam" id="PF02926">
    <property type="entry name" value="THUMP"/>
    <property type="match status" value="1"/>
</dbReference>
<keyword evidence="1" id="KW-0694">RNA-binding</keyword>
<dbReference type="Gene3D" id="3.30.2300.10">
    <property type="entry name" value="THUMP superfamily"/>
    <property type="match status" value="1"/>
</dbReference>
<feature type="compositionally biased region" description="Basic and acidic residues" evidence="2">
    <location>
        <begin position="113"/>
        <end position="125"/>
    </location>
</feature>
<feature type="domain" description="THUMP" evidence="3">
    <location>
        <begin position="168"/>
        <end position="273"/>
    </location>
</feature>
<accession>A0A1X0RE91</accession>
<protein>
    <recommendedName>
        <fullName evidence="3">THUMP domain-containing protein</fullName>
    </recommendedName>
</protein>
<dbReference type="GO" id="GO:0003723">
    <property type="term" value="F:RNA binding"/>
    <property type="evidence" value="ECO:0007669"/>
    <property type="project" value="UniProtKB-UniRule"/>
</dbReference>
<evidence type="ECO:0000256" key="1">
    <source>
        <dbReference type="PROSITE-ProRule" id="PRU00529"/>
    </source>
</evidence>
<dbReference type="InterPro" id="IPR040183">
    <property type="entry name" value="THUMPD1-like"/>
</dbReference>
<feature type="compositionally biased region" description="Basic and acidic residues" evidence="2">
    <location>
        <begin position="1"/>
        <end position="19"/>
    </location>
</feature>